<dbReference type="InterPro" id="IPR002192">
    <property type="entry name" value="PPDK_AMP/ATP-bd"/>
</dbReference>
<dbReference type="InterPro" id="IPR013815">
    <property type="entry name" value="ATP_grasp_subdomain_1"/>
</dbReference>
<name>A0A1G1YII0_9BACT</name>
<dbReference type="GO" id="GO:0005524">
    <property type="term" value="F:ATP binding"/>
    <property type="evidence" value="ECO:0007669"/>
    <property type="project" value="InterPro"/>
</dbReference>
<dbReference type="PANTHER" id="PTHR43615:SF1">
    <property type="entry name" value="PPDK_N DOMAIN-CONTAINING PROTEIN"/>
    <property type="match status" value="1"/>
</dbReference>
<dbReference type="SUPFAM" id="SSF56059">
    <property type="entry name" value="Glutathione synthetase ATP-binding domain-like"/>
    <property type="match status" value="1"/>
</dbReference>
<dbReference type="InterPro" id="IPR036637">
    <property type="entry name" value="Phosphohistidine_dom_sf"/>
</dbReference>
<dbReference type="Pfam" id="PF00391">
    <property type="entry name" value="PEP-utilizers"/>
    <property type="match status" value="1"/>
</dbReference>
<evidence type="ECO:0000313" key="4">
    <source>
        <dbReference type="Proteomes" id="UP000177310"/>
    </source>
</evidence>
<dbReference type="Gene3D" id="3.30.1490.20">
    <property type="entry name" value="ATP-grasp fold, A domain"/>
    <property type="match status" value="1"/>
</dbReference>
<comment type="caution">
    <text evidence="3">The sequence shown here is derived from an EMBL/GenBank/DDBJ whole genome shotgun (WGS) entry which is preliminary data.</text>
</comment>
<dbReference type="Pfam" id="PF01326">
    <property type="entry name" value="PPDK_N"/>
    <property type="match status" value="1"/>
</dbReference>
<dbReference type="SUPFAM" id="SSF52009">
    <property type="entry name" value="Phosphohistidine domain"/>
    <property type="match status" value="1"/>
</dbReference>
<proteinExistence type="predicted"/>
<dbReference type="InterPro" id="IPR008279">
    <property type="entry name" value="PEP-util_enz_mobile_dom"/>
</dbReference>
<feature type="domain" description="PEP-utilising enzyme mobile" evidence="1">
    <location>
        <begin position="795"/>
        <end position="866"/>
    </location>
</feature>
<dbReference type="InterPro" id="IPR051549">
    <property type="entry name" value="PEP_Utilizing_Enz"/>
</dbReference>
<feature type="domain" description="Pyruvate phosphate dikinase AMP/ATP-binding" evidence="2">
    <location>
        <begin position="63"/>
        <end position="296"/>
    </location>
</feature>
<organism evidence="3 4">
    <name type="scientific">Candidatus Buchananbacteria bacterium RIFCSPHIGHO2_02_FULL_56_16</name>
    <dbReference type="NCBI Taxonomy" id="1797542"/>
    <lineage>
        <taxon>Bacteria</taxon>
        <taxon>Candidatus Buchananiibacteriota</taxon>
    </lineage>
</organism>
<dbReference type="PANTHER" id="PTHR43615">
    <property type="entry name" value="PHOSPHOENOLPYRUVATE SYNTHASE-RELATED"/>
    <property type="match status" value="1"/>
</dbReference>
<dbReference type="EMBL" id="MHIL01000010">
    <property type="protein sequence ID" value="OGY52081.1"/>
    <property type="molecule type" value="Genomic_DNA"/>
</dbReference>
<dbReference type="Gene3D" id="3.50.30.10">
    <property type="entry name" value="Phosphohistidine domain"/>
    <property type="match status" value="1"/>
</dbReference>
<evidence type="ECO:0000259" key="1">
    <source>
        <dbReference type="Pfam" id="PF00391"/>
    </source>
</evidence>
<reference evidence="3 4" key="1">
    <citation type="journal article" date="2016" name="Nat. Commun.">
        <title>Thousands of microbial genomes shed light on interconnected biogeochemical processes in an aquifer system.</title>
        <authorList>
            <person name="Anantharaman K."/>
            <person name="Brown C.T."/>
            <person name="Hug L.A."/>
            <person name="Sharon I."/>
            <person name="Castelle C.J."/>
            <person name="Probst A.J."/>
            <person name="Thomas B.C."/>
            <person name="Singh A."/>
            <person name="Wilkins M.J."/>
            <person name="Karaoz U."/>
            <person name="Brodie E.L."/>
            <person name="Williams K.H."/>
            <person name="Hubbard S.S."/>
            <person name="Banfield J.F."/>
        </authorList>
    </citation>
    <scope>NUCLEOTIDE SEQUENCE [LARGE SCALE GENOMIC DNA]</scope>
</reference>
<evidence type="ECO:0000259" key="2">
    <source>
        <dbReference type="Pfam" id="PF01326"/>
    </source>
</evidence>
<dbReference type="Gene3D" id="3.30.470.20">
    <property type="entry name" value="ATP-grasp fold, B domain"/>
    <property type="match status" value="1"/>
</dbReference>
<gene>
    <name evidence="3" type="ORF">A3J59_04165</name>
</gene>
<evidence type="ECO:0008006" key="5">
    <source>
        <dbReference type="Google" id="ProtNLM"/>
    </source>
</evidence>
<dbReference type="STRING" id="1797542.A3J59_04165"/>
<dbReference type="Proteomes" id="UP000177310">
    <property type="component" value="Unassembled WGS sequence"/>
</dbReference>
<sequence>MEGNVAQYRVISFTNLTADQLVELPGKITRLHDKWRRGVPVPSRGFVIFPTVVSDIVESRCNGSRLPDHLRNELLSAYRQGSFELDGVRVAVRGALSVEDQTGASWAGGSESPTNVLGEEAFLDAVITCITETFNGKMDGYRNRMGIEGELQLSILVHQMAACDRFAVVFTRNPLNGSPNEIVIQSTFGGGQLLTAGQETGDIFVLDRAGNVLSETVTTKELMVTDGEVVPMPHQLKDKRSLEPHQLRDLVAFVLDIESIEDGVHQDCEIALAVNGYERMVKSLIQNRPVTAVDDSHGLVRYQAIKSAKAAVDAERLRLETLGVTVPVDVFSDQNIAELLTQHPTPFSFGLFTYIFAHGDGAIRTGRNMMGYDIGRELDAGFFELIGSQPRCSILHDALTYRVSGIPLADYIQGLVCSYLDQIRADERLANYPEVVLYDQNPSTERLTELYGPKKASAYKQCYDRFFAGIRRWEQTFADTYLNDYEPVVAEFVDRQRQLTQLPLSLALIESLQANLDFLRTKVCVWFVVVARLGFFAYARLRKTLDARFGEAEAKQLLDHLTGGLQDDPTIEFNVRLVQLHNGTVDQDSVMAEFGHLGFNELEISGSRYREQPQMMDQLAARIKSDPQAELELRTREFQIAERHVSDRLTEGDRREFEQDVNSARTYLALRERVKFNYLKVYDLIRCQLLSAEAQLGWPSGDIFFLDPREIRMLIDSPDKALKLVVQRRECYERELEMEVPQVMSADQLSKIGLADIPESTSELHGIGVTSFVVEGPAVVVRDPNDQNALKQMINGCVLVARTTDPTWAPVIGAVGNGGLITEVGGPLAHGAITSRELGIAAVLNVKHATKIIKTGQRVRVDGPAGKVSILD</sequence>
<evidence type="ECO:0000313" key="3">
    <source>
        <dbReference type="EMBL" id="OGY52081.1"/>
    </source>
</evidence>
<protein>
    <recommendedName>
        <fullName evidence="5">Phosphoenolpyruvate synthase</fullName>
    </recommendedName>
</protein>
<dbReference type="GO" id="GO:0016301">
    <property type="term" value="F:kinase activity"/>
    <property type="evidence" value="ECO:0007669"/>
    <property type="project" value="InterPro"/>
</dbReference>
<accession>A0A1G1YII0</accession>
<dbReference type="AlphaFoldDB" id="A0A1G1YII0"/>